<feature type="compositionally biased region" description="Basic and acidic residues" evidence="1">
    <location>
        <begin position="23"/>
        <end position="36"/>
    </location>
</feature>
<feature type="region of interest" description="Disordered" evidence="1">
    <location>
        <begin position="1"/>
        <end position="111"/>
    </location>
</feature>
<comment type="caution">
    <text evidence="2">The sequence shown here is derived from an EMBL/GenBank/DDBJ whole genome shotgun (WGS) entry which is preliminary data.</text>
</comment>
<protein>
    <submittedName>
        <fullName evidence="2">Uncharacterized protein</fullName>
    </submittedName>
</protein>
<sequence length="171" mass="19425">MHPQLNPPPVLLGKNRCPLNVAENEKNSDSVLDHDSASTQSPDESDDVSDSEDDHDMTTPSNLPAHSTGKKKSRGKYSRMRLDLKIQRRKKVSESNSGNSKKRKQVHTTGNRSFAEVEEVLFDPETGLLPRADNIWFLEHSRVNKDEYMEWSDNLLKEIGDKMTSLIDDHL</sequence>
<feature type="compositionally biased region" description="Basic residues" evidence="1">
    <location>
        <begin position="68"/>
        <end position="79"/>
    </location>
</feature>
<feature type="compositionally biased region" description="Acidic residues" evidence="1">
    <location>
        <begin position="43"/>
        <end position="55"/>
    </location>
</feature>
<proteinExistence type="predicted"/>
<organism evidence="2 3">
    <name type="scientific">Corchorus olitorius</name>
    <dbReference type="NCBI Taxonomy" id="93759"/>
    <lineage>
        <taxon>Eukaryota</taxon>
        <taxon>Viridiplantae</taxon>
        <taxon>Streptophyta</taxon>
        <taxon>Embryophyta</taxon>
        <taxon>Tracheophyta</taxon>
        <taxon>Spermatophyta</taxon>
        <taxon>Magnoliopsida</taxon>
        <taxon>eudicotyledons</taxon>
        <taxon>Gunneridae</taxon>
        <taxon>Pentapetalae</taxon>
        <taxon>rosids</taxon>
        <taxon>malvids</taxon>
        <taxon>Malvales</taxon>
        <taxon>Malvaceae</taxon>
        <taxon>Grewioideae</taxon>
        <taxon>Apeibeae</taxon>
        <taxon>Corchorus</taxon>
    </lineage>
</organism>
<feature type="compositionally biased region" description="Pro residues" evidence="1">
    <location>
        <begin position="1"/>
        <end position="10"/>
    </location>
</feature>
<evidence type="ECO:0000313" key="3">
    <source>
        <dbReference type="Proteomes" id="UP000187203"/>
    </source>
</evidence>
<dbReference type="OrthoDB" id="1305196at2759"/>
<keyword evidence="3" id="KW-1185">Reference proteome</keyword>
<gene>
    <name evidence="2" type="ORF">COLO4_22599</name>
</gene>
<dbReference type="Proteomes" id="UP000187203">
    <property type="component" value="Unassembled WGS sequence"/>
</dbReference>
<name>A0A1R3IL61_9ROSI</name>
<evidence type="ECO:0000256" key="1">
    <source>
        <dbReference type="SAM" id="MobiDB-lite"/>
    </source>
</evidence>
<evidence type="ECO:0000313" key="2">
    <source>
        <dbReference type="EMBL" id="OMO83322.1"/>
    </source>
</evidence>
<reference evidence="3" key="1">
    <citation type="submission" date="2013-09" db="EMBL/GenBank/DDBJ databases">
        <title>Corchorus olitorius genome sequencing.</title>
        <authorList>
            <person name="Alam M."/>
            <person name="Haque M.S."/>
            <person name="Islam M.S."/>
            <person name="Emdad E.M."/>
            <person name="Islam M.M."/>
            <person name="Ahmed B."/>
            <person name="Halim A."/>
            <person name="Hossen Q.M.M."/>
            <person name="Hossain M.Z."/>
            <person name="Ahmed R."/>
            <person name="Khan M.M."/>
            <person name="Islam R."/>
            <person name="Rashid M.M."/>
            <person name="Khan S.A."/>
            <person name="Rahman M.S."/>
            <person name="Alam M."/>
            <person name="Yahiya A.S."/>
            <person name="Khan M.S."/>
            <person name="Azam M.S."/>
            <person name="Haque T."/>
            <person name="Lashkar M.Z.H."/>
            <person name="Akhand A.I."/>
            <person name="Morshed G."/>
            <person name="Roy S."/>
            <person name="Uddin K.S."/>
            <person name="Rabeya T."/>
            <person name="Hossain A.S."/>
            <person name="Chowdhury A."/>
            <person name="Snigdha A.R."/>
            <person name="Mortoza M.S."/>
            <person name="Matin S.A."/>
            <person name="Hoque S.M.E."/>
            <person name="Islam M.K."/>
            <person name="Roy D.K."/>
            <person name="Haider R."/>
            <person name="Moosa M.M."/>
            <person name="Elias S.M."/>
            <person name="Hasan A.M."/>
            <person name="Jahan S."/>
            <person name="Shafiuddin M."/>
            <person name="Mahmood N."/>
            <person name="Shommy N.S."/>
        </authorList>
    </citation>
    <scope>NUCLEOTIDE SEQUENCE [LARGE SCALE GENOMIC DNA]</scope>
    <source>
        <strain evidence="3">cv. O-4</strain>
    </source>
</reference>
<dbReference type="AlphaFoldDB" id="A0A1R3IL61"/>
<accession>A0A1R3IL61</accession>
<dbReference type="EMBL" id="AWUE01017993">
    <property type="protein sequence ID" value="OMO83322.1"/>
    <property type="molecule type" value="Genomic_DNA"/>
</dbReference>